<dbReference type="GO" id="GO:0008936">
    <property type="term" value="F:nicotinamidase activity"/>
    <property type="evidence" value="ECO:0007669"/>
    <property type="project" value="UniProtKB-EC"/>
</dbReference>
<sequence length="217" mass="24480">MARTVEVPQYEVHGEVRLDPSRTALVVIDMQNDFVKEGGSLLVPDAEGTIPTIRRLLDGARRSGMRVVYSQDTHTADDPEWDIWPGHAREGTWGWEIVDELAPREDELVIRKVRYDAFYGTHLDHFLRMWGTDNLLICGTVANICVHYTAASAALRWYDVVVPKDATSALDPFDLESSLRQTAFLFNGTITTADAVRLEEEDPEVYRSKTEEAARDG</sequence>
<feature type="domain" description="Isochorismatase-like" evidence="2">
    <location>
        <begin position="23"/>
        <end position="194"/>
    </location>
</feature>
<evidence type="ECO:0000256" key="1">
    <source>
        <dbReference type="ARBA" id="ARBA00022801"/>
    </source>
</evidence>
<evidence type="ECO:0000259" key="2">
    <source>
        <dbReference type="Pfam" id="PF00857"/>
    </source>
</evidence>
<dbReference type="EC" id="3.5.1.19" evidence="3"/>
<dbReference type="CDD" id="cd00431">
    <property type="entry name" value="cysteine_hydrolases"/>
    <property type="match status" value="1"/>
</dbReference>
<dbReference type="EMBL" id="CADCUZ010000151">
    <property type="protein sequence ID" value="CAA9435359.1"/>
    <property type="molecule type" value="Genomic_DNA"/>
</dbReference>
<dbReference type="InterPro" id="IPR050272">
    <property type="entry name" value="Isochorismatase-like_hydrls"/>
</dbReference>
<organism evidence="3">
    <name type="scientific">uncultured Rubrobacteraceae bacterium</name>
    <dbReference type="NCBI Taxonomy" id="349277"/>
    <lineage>
        <taxon>Bacteria</taxon>
        <taxon>Bacillati</taxon>
        <taxon>Actinomycetota</taxon>
        <taxon>Rubrobacteria</taxon>
        <taxon>Rubrobacterales</taxon>
        <taxon>Rubrobacteraceae</taxon>
        <taxon>environmental samples</taxon>
    </lineage>
</organism>
<dbReference type="InterPro" id="IPR000868">
    <property type="entry name" value="Isochorismatase-like_dom"/>
</dbReference>
<accession>A0A6J4QAR0</accession>
<protein>
    <submittedName>
        <fullName evidence="3">Nicotinamidase</fullName>
        <ecNumber evidence="3">3.5.1.19</ecNumber>
    </submittedName>
</protein>
<gene>
    <name evidence="3" type="ORF">AVDCRST_MAG55-2969</name>
</gene>
<name>A0A6J4QAR0_9ACTN</name>
<dbReference type="Gene3D" id="3.40.50.850">
    <property type="entry name" value="Isochorismatase-like"/>
    <property type="match status" value="1"/>
</dbReference>
<dbReference type="PANTHER" id="PTHR43540:SF6">
    <property type="entry name" value="ISOCHORISMATASE-LIKE DOMAIN-CONTAINING PROTEIN"/>
    <property type="match status" value="1"/>
</dbReference>
<keyword evidence="1 3" id="KW-0378">Hydrolase</keyword>
<proteinExistence type="predicted"/>
<dbReference type="AlphaFoldDB" id="A0A6J4QAR0"/>
<reference evidence="3" key="1">
    <citation type="submission" date="2020-02" db="EMBL/GenBank/DDBJ databases">
        <authorList>
            <person name="Meier V. D."/>
        </authorList>
    </citation>
    <scope>NUCLEOTIDE SEQUENCE</scope>
    <source>
        <strain evidence="3">AVDCRST_MAG55</strain>
    </source>
</reference>
<dbReference type="Pfam" id="PF00857">
    <property type="entry name" value="Isochorismatase"/>
    <property type="match status" value="1"/>
</dbReference>
<dbReference type="SUPFAM" id="SSF52499">
    <property type="entry name" value="Isochorismatase-like hydrolases"/>
    <property type="match status" value="1"/>
</dbReference>
<evidence type="ECO:0000313" key="3">
    <source>
        <dbReference type="EMBL" id="CAA9435359.1"/>
    </source>
</evidence>
<dbReference type="InterPro" id="IPR036380">
    <property type="entry name" value="Isochorismatase-like_sf"/>
</dbReference>
<dbReference type="PANTHER" id="PTHR43540">
    <property type="entry name" value="PEROXYUREIDOACRYLATE/UREIDOACRYLATE AMIDOHYDROLASE-RELATED"/>
    <property type="match status" value="1"/>
</dbReference>